<evidence type="ECO:0000313" key="2">
    <source>
        <dbReference type="EMBL" id="KAG6928440.1"/>
    </source>
</evidence>
<accession>A0A8T1SI90</accession>
<feature type="compositionally biased region" description="Polar residues" evidence="1">
    <location>
        <begin position="9"/>
        <end position="35"/>
    </location>
</feature>
<dbReference type="Proteomes" id="UP000765507">
    <property type="component" value="Unassembled WGS sequence"/>
</dbReference>
<proteinExistence type="predicted"/>
<comment type="caution">
    <text evidence="2">The sequence shown here is derived from an EMBL/GenBank/DDBJ whole genome shotgun (WGS) entry which is preliminary data.</text>
</comment>
<keyword evidence="3" id="KW-1185">Reference proteome</keyword>
<evidence type="ECO:0000256" key="1">
    <source>
        <dbReference type="SAM" id="MobiDB-lite"/>
    </source>
</evidence>
<evidence type="ECO:0000313" key="3">
    <source>
        <dbReference type="Proteomes" id="UP000765507"/>
    </source>
</evidence>
<protein>
    <submittedName>
        <fullName evidence="2">Uncharacterized protein</fullName>
    </submittedName>
</protein>
<feature type="non-terminal residue" evidence="2">
    <location>
        <position position="35"/>
    </location>
</feature>
<gene>
    <name evidence="2" type="ORF">G0U57_008083</name>
</gene>
<dbReference type="AlphaFoldDB" id="A0A8T1SI90"/>
<reference evidence="2 3" key="1">
    <citation type="journal article" date="2020" name="G3 (Bethesda)">
        <title>Draft Genome of the Common Snapping Turtle, Chelydra serpentina, a Model for Phenotypic Plasticity in Reptiles.</title>
        <authorList>
            <person name="Das D."/>
            <person name="Singh S.K."/>
            <person name="Bierstedt J."/>
            <person name="Erickson A."/>
            <person name="Galli G.L.J."/>
            <person name="Crossley D.A. 2nd"/>
            <person name="Rhen T."/>
        </authorList>
    </citation>
    <scope>NUCLEOTIDE SEQUENCE [LARGE SCALE GENOMIC DNA]</scope>
    <source>
        <strain evidence="2">KW</strain>
    </source>
</reference>
<organism evidence="2 3">
    <name type="scientific">Chelydra serpentina</name>
    <name type="common">Snapping turtle</name>
    <name type="synonym">Testudo serpentina</name>
    <dbReference type="NCBI Taxonomy" id="8475"/>
    <lineage>
        <taxon>Eukaryota</taxon>
        <taxon>Metazoa</taxon>
        <taxon>Chordata</taxon>
        <taxon>Craniata</taxon>
        <taxon>Vertebrata</taxon>
        <taxon>Euteleostomi</taxon>
        <taxon>Archelosauria</taxon>
        <taxon>Testudinata</taxon>
        <taxon>Testudines</taxon>
        <taxon>Cryptodira</taxon>
        <taxon>Durocryptodira</taxon>
        <taxon>Americhelydia</taxon>
        <taxon>Chelydroidea</taxon>
        <taxon>Chelydridae</taxon>
        <taxon>Chelydra</taxon>
    </lineage>
</organism>
<name>A0A8T1SI90_CHESE</name>
<sequence>AHIPCIPEGTNQGKRQMRSKNTSARNVHSSLFTKK</sequence>
<dbReference type="EMBL" id="JAHGAV010000215">
    <property type="protein sequence ID" value="KAG6928440.1"/>
    <property type="molecule type" value="Genomic_DNA"/>
</dbReference>
<feature type="region of interest" description="Disordered" evidence="1">
    <location>
        <begin position="1"/>
        <end position="35"/>
    </location>
</feature>